<name>A0A7H0ISX6_9ACTN</name>
<feature type="signal peptide" evidence="1">
    <location>
        <begin position="1"/>
        <end position="19"/>
    </location>
</feature>
<evidence type="ECO:0000313" key="2">
    <source>
        <dbReference type="EMBL" id="QNP75892.1"/>
    </source>
</evidence>
<organism evidence="2 3">
    <name type="scientific">Streptomyces roseirectus</name>
    <dbReference type="NCBI Taxonomy" id="2768066"/>
    <lineage>
        <taxon>Bacteria</taxon>
        <taxon>Bacillati</taxon>
        <taxon>Actinomycetota</taxon>
        <taxon>Actinomycetes</taxon>
        <taxon>Kitasatosporales</taxon>
        <taxon>Streptomycetaceae</taxon>
        <taxon>Streptomyces</taxon>
    </lineage>
</organism>
<sequence length="532" mass="58529">MTAGAVLLAGIGLPGTAYAAGPTVMEARSHSTDWSVVDVRLNFGGEIEKVKASLRPVGSAEGDAPVATVTEFKETYWVSQWEGVWSSPPVHLETLGDYTIDVEATNSAGETTVKKNAGTLHYAKQPVFTDFTATPSAPTIEDKRVTVSGGMVVRDPRSRETVPFPDASVDVKSGQGTFTLVTDEAGRFSRTSEVPGDTWFWATYQGDLGYADAPSVNVDPQQAPTRIILDRNSFHPVANQSYTVTGKAEYQSGTTWKPLAGVPVEMDYKDSSVSHPSEATTDPNGRFVFSQYGYATAVYQVRFPYYPRNPWIQQTATADVRVAVTSTSRFTEFTARIDEYARLEMSGILRPVGNHFDGPVDVAVQYSPNGKTGWRTQKTVRTSFDSQFWVKDLPGYTDGYWRLSYAGSTAKDIRGTTSAVLRRNRVDTRIANADASPEPVRKGRTITVRGVLQERAPGAAWKAYGSRKVQILFRPQGKKTWYLMATVTSNRTNGSFSKGFRAQQDGTWVPVFLEPDYRHFVGAGTEDYVDVR</sequence>
<dbReference type="SUPFAM" id="SSF49464">
    <property type="entry name" value="Carboxypeptidase regulatory domain-like"/>
    <property type="match status" value="1"/>
</dbReference>
<feature type="chain" id="PRO_5028870220" evidence="1">
    <location>
        <begin position="20"/>
        <end position="532"/>
    </location>
</feature>
<dbReference type="AlphaFoldDB" id="A0A7H0ISX6"/>
<keyword evidence="3" id="KW-1185">Reference proteome</keyword>
<evidence type="ECO:0000256" key="1">
    <source>
        <dbReference type="SAM" id="SignalP"/>
    </source>
</evidence>
<gene>
    <name evidence="2" type="ORF">IAG44_21790</name>
</gene>
<evidence type="ECO:0000313" key="3">
    <source>
        <dbReference type="Proteomes" id="UP000516052"/>
    </source>
</evidence>
<reference evidence="2 3" key="1">
    <citation type="submission" date="2020-08" db="EMBL/GenBank/DDBJ databases">
        <title>A novel species.</title>
        <authorList>
            <person name="Gao J."/>
        </authorList>
    </citation>
    <scope>NUCLEOTIDE SEQUENCE [LARGE SCALE GENOMIC DNA]</scope>
    <source>
        <strain evidence="2 3">CRXT-G-22</strain>
    </source>
</reference>
<protein>
    <submittedName>
        <fullName evidence="2">Uncharacterized protein</fullName>
    </submittedName>
</protein>
<keyword evidence="1" id="KW-0732">Signal</keyword>
<accession>A0A7H0ISX6</accession>
<dbReference type="Proteomes" id="UP000516052">
    <property type="component" value="Chromosome"/>
</dbReference>
<dbReference type="KEGG" id="sroi:IAG44_21790"/>
<dbReference type="EMBL" id="CP060828">
    <property type="protein sequence ID" value="QNP75892.1"/>
    <property type="molecule type" value="Genomic_DNA"/>
</dbReference>
<dbReference type="InterPro" id="IPR008969">
    <property type="entry name" value="CarboxyPept-like_regulatory"/>
</dbReference>
<proteinExistence type="predicted"/>